<dbReference type="AlphaFoldDB" id="A0A426ZCP1"/>
<dbReference type="Proteomes" id="UP000287651">
    <property type="component" value="Unassembled WGS sequence"/>
</dbReference>
<protein>
    <submittedName>
        <fullName evidence="1">Uncharacterized protein</fullName>
    </submittedName>
</protein>
<dbReference type="EMBL" id="AMZH03007254">
    <property type="protein sequence ID" value="RRT61767.1"/>
    <property type="molecule type" value="Genomic_DNA"/>
</dbReference>
<evidence type="ECO:0000313" key="1">
    <source>
        <dbReference type="EMBL" id="RRT61767.1"/>
    </source>
</evidence>
<evidence type="ECO:0000313" key="2">
    <source>
        <dbReference type="Proteomes" id="UP000287651"/>
    </source>
</evidence>
<gene>
    <name evidence="1" type="ORF">B296_00027161</name>
</gene>
<comment type="caution">
    <text evidence="1">The sequence shown here is derived from an EMBL/GenBank/DDBJ whole genome shotgun (WGS) entry which is preliminary data.</text>
</comment>
<accession>A0A426ZCP1</accession>
<reference evidence="1 2" key="1">
    <citation type="journal article" date="2014" name="Agronomy (Basel)">
        <title>A Draft Genome Sequence for Ensete ventricosum, the Drought-Tolerant Tree Against Hunger.</title>
        <authorList>
            <person name="Harrison J."/>
            <person name="Moore K.A."/>
            <person name="Paszkiewicz K."/>
            <person name="Jones T."/>
            <person name="Grant M."/>
            <person name="Ambacheew D."/>
            <person name="Muzemil S."/>
            <person name="Studholme D.J."/>
        </authorList>
    </citation>
    <scope>NUCLEOTIDE SEQUENCE [LARGE SCALE GENOMIC DNA]</scope>
</reference>
<organism evidence="1 2">
    <name type="scientific">Ensete ventricosum</name>
    <name type="common">Abyssinian banana</name>
    <name type="synonym">Musa ensete</name>
    <dbReference type="NCBI Taxonomy" id="4639"/>
    <lineage>
        <taxon>Eukaryota</taxon>
        <taxon>Viridiplantae</taxon>
        <taxon>Streptophyta</taxon>
        <taxon>Embryophyta</taxon>
        <taxon>Tracheophyta</taxon>
        <taxon>Spermatophyta</taxon>
        <taxon>Magnoliopsida</taxon>
        <taxon>Liliopsida</taxon>
        <taxon>Zingiberales</taxon>
        <taxon>Musaceae</taxon>
        <taxon>Ensete</taxon>
    </lineage>
</organism>
<feature type="non-terminal residue" evidence="1">
    <location>
        <position position="1"/>
    </location>
</feature>
<sequence length="101" mass="11611">SGFWIHRITMQVKMGYTFNLAIPLDMTNPVASAASDFKAMLEAALLNQYKFRMSLSWWYDEESLSVKDILRDKMISGQIHTDVVSLCRNFGRTSGCLTRHF</sequence>
<name>A0A426ZCP1_ENSVE</name>
<proteinExistence type="predicted"/>